<proteinExistence type="predicted"/>
<feature type="compositionally biased region" description="Polar residues" evidence="1">
    <location>
        <begin position="78"/>
        <end position="93"/>
    </location>
</feature>
<accession>A0A8S9K6J7</accession>
<organism evidence="2">
    <name type="scientific">Brassica cretica</name>
    <name type="common">Mustard</name>
    <dbReference type="NCBI Taxonomy" id="69181"/>
    <lineage>
        <taxon>Eukaryota</taxon>
        <taxon>Viridiplantae</taxon>
        <taxon>Streptophyta</taxon>
        <taxon>Embryophyta</taxon>
        <taxon>Tracheophyta</taxon>
        <taxon>Spermatophyta</taxon>
        <taxon>Magnoliopsida</taxon>
        <taxon>eudicotyledons</taxon>
        <taxon>Gunneridae</taxon>
        <taxon>Pentapetalae</taxon>
        <taxon>rosids</taxon>
        <taxon>malvids</taxon>
        <taxon>Brassicales</taxon>
        <taxon>Brassicaceae</taxon>
        <taxon>Brassiceae</taxon>
        <taxon>Brassica</taxon>
    </lineage>
</organism>
<feature type="region of interest" description="Disordered" evidence="1">
    <location>
        <begin position="1"/>
        <end position="147"/>
    </location>
</feature>
<protein>
    <submittedName>
        <fullName evidence="2">Uncharacterized protein</fullName>
    </submittedName>
</protein>
<dbReference type="EMBL" id="QGKY02000190">
    <property type="protein sequence ID" value="KAF2589213.1"/>
    <property type="molecule type" value="Genomic_DNA"/>
</dbReference>
<gene>
    <name evidence="2" type="ORF">F2Q70_00038983</name>
</gene>
<comment type="caution">
    <text evidence="2">The sequence shown here is derived from an EMBL/GenBank/DDBJ whole genome shotgun (WGS) entry which is preliminary data.</text>
</comment>
<feature type="compositionally biased region" description="Polar residues" evidence="1">
    <location>
        <begin position="8"/>
        <end position="25"/>
    </location>
</feature>
<evidence type="ECO:0000256" key="1">
    <source>
        <dbReference type="SAM" id="MobiDB-lite"/>
    </source>
</evidence>
<name>A0A8S9K6J7_BRACR</name>
<sequence length="276" mass="30767">MTADDLNNLHTPPNGGSNDKQTTLTADVPATNALANAPTLEEFKMTKNPGSLSSRNHKSSGRRFEFANPLDRPGTLRENPSGQNPSETTYVENENSEIPYPAKDTENNEVGRINLDPRNLSDDTEEDADVHPRRARSHTAREDSPFGKPMTEEYIFWVEQEELAEEHPEITCSKRRQDWKTAGKNPDIRDLRNYIIKTAAELRAVRSQIHHATGTATEIDRLLEEAQKKNTLQSSQTLVKGTPAVTAPMANAYANAAMLKKIENLIATFDCSRGQQ</sequence>
<reference evidence="2" key="1">
    <citation type="submission" date="2019-12" db="EMBL/GenBank/DDBJ databases">
        <title>Genome sequencing and annotation of Brassica cretica.</title>
        <authorList>
            <person name="Studholme D.J."/>
            <person name="Sarris P.F."/>
        </authorList>
    </citation>
    <scope>NUCLEOTIDE SEQUENCE</scope>
    <source>
        <strain evidence="2">PFS-102/07</strain>
        <tissue evidence="2">Leaf</tissue>
    </source>
</reference>
<dbReference type="AlphaFoldDB" id="A0A8S9K6J7"/>
<evidence type="ECO:0000313" key="2">
    <source>
        <dbReference type="EMBL" id="KAF2589213.1"/>
    </source>
</evidence>